<proteinExistence type="predicted"/>
<keyword evidence="3" id="KW-1185">Reference proteome</keyword>
<dbReference type="InterPro" id="IPR043751">
    <property type="entry name" value="DUF5696"/>
</dbReference>
<dbReference type="EMBL" id="BOVJ01000050">
    <property type="protein sequence ID" value="GIQ63002.1"/>
    <property type="molecule type" value="Genomic_DNA"/>
</dbReference>
<evidence type="ECO:0000313" key="2">
    <source>
        <dbReference type="EMBL" id="GIQ63002.1"/>
    </source>
</evidence>
<name>A0ABQ4N4B0_9BACL</name>
<sequence length="457" mass="50885">MRRIAALFGAVSLVTGEEQPSEVSDRFSDDQADRAIEYKINSYTSPEPNNSAAIAPREIPSGFELAGQTDSLELYIGEQMQSFMIKNKRTGYVWSSVPDEKWLKEEKLNEEWGSAVRSPFLLEYFDQNAMLKRGSYRSLGATTESMVPVPGGMKAVYAIESLGIKFSMEVKLENDSLVVRFADQDIVENGSGKLASIQPLPFLGAVRNNEIPGYMFIPDGSGALIRFQATHPRYDQAYEGRVYGMDYAIEYSDLWAINEQPILMPVFGLTHGVKQNSFLGIIEDGKYSARINAYPSGVNTGFYWVSPKFMLRYPYFQRTSKNMGGFNTFQANRNQEDRQVRYLFQSGQDADYVGMAKAYRSYLNERGAISPKQGSDGNIPLNLEMLGADKEPGIIGNRIVKMTSFDEAEKSWTICAGAELTICPSCSPAGARADRMAATPTSSRSVRSWEVRKGSLS</sequence>
<feature type="region of interest" description="Disordered" evidence="1">
    <location>
        <begin position="437"/>
        <end position="457"/>
    </location>
</feature>
<evidence type="ECO:0008006" key="4">
    <source>
        <dbReference type="Google" id="ProtNLM"/>
    </source>
</evidence>
<organism evidence="2 3">
    <name type="scientific">Paenibacillus cisolokensis</name>
    <dbReference type="NCBI Taxonomy" id="1658519"/>
    <lineage>
        <taxon>Bacteria</taxon>
        <taxon>Bacillati</taxon>
        <taxon>Bacillota</taxon>
        <taxon>Bacilli</taxon>
        <taxon>Bacillales</taxon>
        <taxon>Paenibacillaceae</taxon>
        <taxon>Paenibacillus</taxon>
    </lineage>
</organism>
<evidence type="ECO:0000313" key="3">
    <source>
        <dbReference type="Proteomes" id="UP000680304"/>
    </source>
</evidence>
<feature type="compositionally biased region" description="Basic and acidic residues" evidence="1">
    <location>
        <begin position="447"/>
        <end position="457"/>
    </location>
</feature>
<reference evidence="2 3" key="1">
    <citation type="submission" date="2021-04" db="EMBL/GenBank/DDBJ databases">
        <title>Draft genome sequence of Paenibacillus cisolokensis, LC2-13A.</title>
        <authorList>
            <person name="Uke A."/>
            <person name="Chhe C."/>
            <person name="Baramee S."/>
            <person name="Kosugi A."/>
        </authorList>
    </citation>
    <scope>NUCLEOTIDE SEQUENCE [LARGE SCALE GENOMIC DNA]</scope>
    <source>
        <strain evidence="2 3">LC2-13A</strain>
    </source>
</reference>
<accession>A0ABQ4N4B0</accession>
<dbReference type="Proteomes" id="UP000680304">
    <property type="component" value="Unassembled WGS sequence"/>
</dbReference>
<evidence type="ECO:0000256" key="1">
    <source>
        <dbReference type="SAM" id="MobiDB-lite"/>
    </source>
</evidence>
<protein>
    <recommendedName>
        <fullName evidence="4">SH3b domain-containing protein</fullName>
    </recommendedName>
</protein>
<comment type="caution">
    <text evidence="2">The sequence shown here is derived from an EMBL/GenBank/DDBJ whole genome shotgun (WGS) entry which is preliminary data.</text>
</comment>
<gene>
    <name evidence="2" type="ORF">PACILC2_15700</name>
</gene>
<dbReference type="Pfam" id="PF18952">
    <property type="entry name" value="DUF5696"/>
    <property type="match status" value="1"/>
</dbReference>